<proteinExistence type="predicted"/>
<evidence type="ECO:0000313" key="2">
    <source>
        <dbReference type="EMBL" id="MDN5199781.1"/>
    </source>
</evidence>
<feature type="domain" description="Transcription regulator PadR N-terminal" evidence="1">
    <location>
        <begin position="23"/>
        <end position="89"/>
    </location>
</feature>
<dbReference type="RefSeq" id="WP_346749813.1">
    <property type="nucleotide sequence ID" value="NZ_JAUJEA010000001.1"/>
</dbReference>
<dbReference type="Proteomes" id="UP001172082">
    <property type="component" value="Unassembled WGS sequence"/>
</dbReference>
<keyword evidence="3" id="KW-1185">Reference proteome</keyword>
<dbReference type="InterPro" id="IPR036390">
    <property type="entry name" value="WH_DNA-bd_sf"/>
</dbReference>
<evidence type="ECO:0000313" key="3">
    <source>
        <dbReference type="Proteomes" id="UP001172082"/>
    </source>
</evidence>
<protein>
    <submittedName>
        <fullName evidence="2">Helix-turn-helix transcriptional regulator</fullName>
    </submittedName>
</protein>
<comment type="caution">
    <text evidence="2">The sequence shown here is derived from an EMBL/GenBank/DDBJ whole genome shotgun (WGS) entry which is preliminary data.</text>
</comment>
<name>A0ABT8KGD7_9BACT</name>
<sequence length="109" mass="12105">MKGTNLGEFEELIMLVAGVLYPEAYGVAIKKEIYTQTGRKVTLSAVHSALHRLEKKGFLESKFGDATKIRGGKRKKFFIITTYGSKVLNEAMSIRKQLWDSIPKVALGG</sequence>
<accession>A0ABT8KGD7</accession>
<evidence type="ECO:0000259" key="1">
    <source>
        <dbReference type="Pfam" id="PF03551"/>
    </source>
</evidence>
<dbReference type="Pfam" id="PF03551">
    <property type="entry name" value="PadR"/>
    <property type="match status" value="1"/>
</dbReference>
<dbReference type="InterPro" id="IPR036388">
    <property type="entry name" value="WH-like_DNA-bd_sf"/>
</dbReference>
<dbReference type="EMBL" id="JAUJEA010000001">
    <property type="protein sequence ID" value="MDN5199781.1"/>
    <property type="molecule type" value="Genomic_DNA"/>
</dbReference>
<dbReference type="InterPro" id="IPR005149">
    <property type="entry name" value="Tscrpt_reg_PadR_N"/>
</dbReference>
<dbReference type="Gene3D" id="1.10.10.10">
    <property type="entry name" value="Winged helix-like DNA-binding domain superfamily/Winged helix DNA-binding domain"/>
    <property type="match status" value="1"/>
</dbReference>
<dbReference type="SUPFAM" id="SSF46785">
    <property type="entry name" value="Winged helix' DNA-binding domain"/>
    <property type="match status" value="1"/>
</dbReference>
<organism evidence="2 3">
    <name type="scientific">Splendidivirga corallicola</name>
    <dbReference type="NCBI Taxonomy" id="3051826"/>
    <lineage>
        <taxon>Bacteria</taxon>
        <taxon>Pseudomonadati</taxon>
        <taxon>Bacteroidota</taxon>
        <taxon>Cytophagia</taxon>
        <taxon>Cytophagales</taxon>
        <taxon>Splendidivirgaceae</taxon>
        <taxon>Splendidivirga</taxon>
    </lineage>
</organism>
<gene>
    <name evidence="2" type="ORF">QQ008_00365</name>
</gene>
<reference evidence="2" key="1">
    <citation type="submission" date="2023-06" db="EMBL/GenBank/DDBJ databases">
        <title>Genomic of Parafulvivirga corallium.</title>
        <authorList>
            <person name="Wang G."/>
        </authorList>
    </citation>
    <scope>NUCLEOTIDE SEQUENCE</scope>
    <source>
        <strain evidence="2">BMA10</strain>
    </source>
</reference>